<proteinExistence type="predicted"/>
<sequence>MADLFPHGVATASELLALGLTGEEVAARCRAPARWQRLLPGVLLLAATQATRVQLVQAALRYAGEGAVVTGPDALRLHGMRALPAVGPVRVLVDRCVEQTPRVRLIRTRRPPPPVVRRGFPTAPLARAAADAVRNLDQPGEMRAVLAEVVHRGGVRVAELRLLLSRGPEPARQVLAQLAGGA</sequence>
<comment type="caution">
    <text evidence="1">The sequence shown here is derived from an EMBL/GenBank/DDBJ whole genome shotgun (WGS) entry which is preliminary data.</text>
</comment>
<accession>A0ABV9XQ63</accession>
<protein>
    <recommendedName>
        <fullName evidence="3">AbiEi antitoxin C-terminal domain-containing protein</fullName>
    </recommendedName>
</protein>
<keyword evidence="2" id="KW-1185">Reference proteome</keyword>
<evidence type="ECO:0000313" key="1">
    <source>
        <dbReference type="EMBL" id="MFC5052520.1"/>
    </source>
</evidence>
<evidence type="ECO:0000313" key="2">
    <source>
        <dbReference type="Proteomes" id="UP001595833"/>
    </source>
</evidence>
<dbReference type="EMBL" id="JBHSJB010000003">
    <property type="protein sequence ID" value="MFC5052520.1"/>
    <property type="molecule type" value="Genomic_DNA"/>
</dbReference>
<organism evidence="1 2">
    <name type="scientific">Saccharothrix xinjiangensis</name>
    <dbReference type="NCBI Taxonomy" id="204798"/>
    <lineage>
        <taxon>Bacteria</taxon>
        <taxon>Bacillati</taxon>
        <taxon>Actinomycetota</taxon>
        <taxon>Actinomycetes</taxon>
        <taxon>Pseudonocardiales</taxon>
        <taxon>Pseudonocardiaceae</taxon>
        <taxon>Saccharothrix</taxon>
    </lineage>
</organism>
<name>A0ABV9XQ63_9PSEU</name>
<dbReference type="Proteomes" id="UP001595833">
    <property type="component" value="Unassembled WGS sequence"/>
</dbReference>
<evidence type="ECO:0008006" key="3">
    <source>
        <dbReference type="Google" id="ProtNLM"/>
    </source>
</evidence>
<dbReference type="RefSeq" id="WP_344035021.1">
    <property type="nucleotide sequence ID" value="NZ_BAAAKE010000002.1"/>
</dbReference>
<reference evidence="2" key="1">
    <citation type="journal article" date="2019" name="Int. J. Syst. Evol. Microbiol.">
        <title>The Global Catalogue of Microorganisms (GCM) 10K type strain sequencing project: providing services to taxonomists for standard genome sequencing and annotation.</title>
        <authorList>
            <consortium name="The Broad Institute Genomics Platform"/>
            <consortium name="The Broad Institute Genome Sequencing Center for Infectious Disease"/>
            <person name="Wu L."/>
            <person name="Ma J."/>
        </authorList>
    </citation>
    <scope>NUCLEOTIDE SEQUENCE [LARGE SCALE GENOMIC DNA]</scope>
    <source>
        <strain evidence="2">KCTC 12848</strain>
    </source>
</reference>
<gene>
    <name evidence="1" type="ORF">ACFPFM_01990</name>
</gene>